<dbReference type="Proteomes" id="UP001293254">
    <property type="component" value="Unassembled WGS sequence"/>
</dbReference>
<protein>
    <submittedName>
        <fullName evidence="1">Uncharacterized protein</fullName>
    </submittedName>
</protein>
<evidence type="ECO:0000313" key="2">
    <source>
        <dbReference type="Proteomes" id="UP001293254"/>
    </source>
</evidence>
<reference evidence="1" key="1">
    <citation type="submission" date="2020-06" db="EMBL/GenBank/DDBJ databases">
        <authorList>
            <person name="Li T."/>
            <person name="Hu X."/>
            <person name="Zhang T."/>
            <person name="Song X."/>
            <person name="Zhang H."/>
            <person name="Dai N."/>
            <person name="Sheng W."/>
            <person name="Hou X."/>
            <person name="Wei L."/>
        </authorList>
    </citation>
    <scope>NUCLEOTIDE SEQUENCE</scope>
    <source>
        <strain evidence="1">3651</strain>
        <tissue evidence="1">Leaf</tissue>
    </source>
</reference>
<organism evidence="1 2">
    <name type="scientific">Sesamum alatum</name>
    <dbReference type="NCBI Taxonomy" id="300844"/>
    <lineage>
        <taxon>Eukaryota</taxon>
        <taxon>Viridiplantae</taxon>
        <taxon>Streptophyta</taxon>
        <taxon>Embryophyta</taxon>
        <taxon>Tracheophyta</taxon>
        <taxon>Spermatophyta</taxon>
        <taxon>Magnoliopsida</taxon>
        <taxon>eudicotyledons</taxon>
        <taxon>Gunneridae</taxon>
        <taxon>Pentapetalae</taxon>
        <taxon>asterids</taxon>
        <taxon>lamiids</taxon>
        <taxon>Lamiales</taxon>
        <taxon>Pedaliaceae</taxon>
        <taxon>Sesamum</taxon>
    </lineage>
</organism>
<dbReference type="AlphaFoldDB" id="A0AAE2D0I4"/>
<accession>A0AAE2D0I4</accession>
<gene>
    <name evidence="1" type="ORF">Salat_0484600</name>
</gene>
<reference evidence="1" key="2">
    <citation type="journal article" date="2024" name="Plant">
        <title>Genomic evolution and insights into agronomic trait innovations of Sesamum species.</title>
        <authorList>
            <person name="Miao H."/>
            <person name="Wang L."/>
            <person name="Qu L."/>
            <person name="Liu H."/>
            <person name="Sun Y."/>
            <person name="Le M."/>
            <person name="Wang Q."/>
            <person name="Wei S."/>
            <person name="Zheng Y."/>
            <person name="Lin W."/>
            <person name="Duan Y."/>
            <person name="Cao H."/>
            <person name="Xiong S."/>
            <person name="Wang X."/>
            <person name="Wei L."/>
            <person name="Li C."/>
            <person name="Ma Q."/>
            <person name="Ju M."/>
            <person name="Zhao R."/>
            <person name="Li G."/>
            <person name="Mu C."/>
            <person name="Tian Q."/>
            <person name="Mei H."/>
            <person name="Zhang T."/>
            <person name="Gao T."/>
            <person name="Zhang H."/>
        </authorList>
    </citation>
    <scope>NUCLEOTIDE SEQUENCE</scope>
    <source>
        <strain evidence="1">3651</strain>
    </source>
</reference>
<proteinExistence type="predicted"/>
<name>A0AAE2D0I4_9LAMI</name>
<dbReference type="EMBL" id="JACGWO010000001">
    <property type="protein sequence ID" value="KAK4441497.1"/>
    <property type="molecule type" value="Genomic_DNA"/>
</dbReference>
<keyword evidence="2" id="KW-1185">Reference proteome</keyword>
<sequence>MRLHGGLMTQRKFTLLASSSALANSIVCVSDDELCEPKATYRIDSFGLESSHFMQWFLVAVASSPPRALLPVEETIGPMAWTEQLRNCSRKYCEFPGVFRREHLLGQITSFKPARPAAKTHQRLISGDKDLAMCNNARRWVSSFHKIGDELSEGRLEGGGGLNEAAQEGRRERLGGLGVGRKTVFVAVERHFQQVNVGKGGEILFKFFDVHRSVKKGYSIALLF</sequence>
<evidence type="ECO:0000313" key="1">
    <source>
        <dbReference type="EMBL" id="KAK4441497.1"/>
    </source>
</evidence>
<comment type="caution">
    <text evidence="1">The sequence shown here is derived from an EMBL/GenBank/DDBJ whole genome shotgun (WGS) entry which is preliminary data.</text>
</comment>